<reference evidence="1" key="2">
    <citation type="submission" date="2020-09" db="EMBL/GenBank/DDBJ databases">
        <authorList>
            <person name="Sun Q."/>
            <person name="Zhou Y."/>
        </authorList>
    </citation>
    <scope>NUCLEOTIDE SEQUENCE</scope>
    <source>
        <strain evidence="1">CGMCC 1.12751</strain>
    </source>
</reference>
<dbReference type="EMBL" id="BMFQ01000003">
    <property type="protein sequence ID" value="GGG52124.1"/>
    <property type="molecule type" value="Genomic_DNA"/>
</dbReference>
<dbReference type="AlphaFoldDB" id="A0A917LQK6"/>
<gene>
    <name evidence="1" type="ORF">GCM10010976_24080</name>
</gene>
<comment type="caution">
    <text evidence="1">The sequence shown here is derived from an EMBL/GenBank/DDBJ whole genome shotgun (WGS) entry which is preliminary data.</text>
</comment>
<evidence type="ECO:0000313" key="2">
    <source>
        <dbReference type="Proteomes" id="UP000625976"/>
    </source>
</evidence>
<organism evidence="1 2">
    <name type="scientific">Bizionia arctica</name>
    <dbReference type="NCBI Taxonomy" id="1495645"/>
    <lineage>
        <taxon>Bacteria</taxon>
        <taxon>Pseudomonadati</taxon>
        <taxon>Bacteroidota</taxon>
        <taxon>Flavobacteriia</taxon>
        <taxon>Flavobacteriales</taxon>
        <taxon>Flavobacteriaceae</taxon>
        <taxon>Bizionia</taxon>
    </lineage>
</organism>
<accession>A0A917LQK6</accession>
<name>A0A917LQK6_9FLAO</name>
<reference evidence="1" key="1">
    <citation type="journal article" date="2014" name="Int. J. Syst. Evol. Microbiol.">
        <title>Complete genome sequence of Corynebacterium casei LMG S-19264T (=DSM 44701T), isolated from a smear-ripened cheese.</title>
        <authorList>
            <consortium name="US DOE Joint Genome Institute (JGI-PGF)"/>
            <person name="Walter F."/>
            <person name="Albersmeier A."/>
            <person name="Kalinowski J."/>
            <person name="Ruckert C."/>
        </authorList>
    </citation>
    <scope>NUCLEOTIDE SEQUENCE</scope>
    <source>
        <strain evidence="1">CGMCC 1.12751</strain>
    </source>
</reference>
<protein>
    <submittedName>
        <fullName evidence="1">Uncharacterized protein</fullName>
    </submittedName>
</protein>
<evidence type="ECO:0000313" key="1">
    <source>
        <dbReference type="EMBL" id="GGG52124.1"/>
    </source>
</evidence>
<keyword evidence="2" id="KW-1185">Reference proteome</keyword>
<proteinExistence type="predicted"/>
<dbReference type="RefSeq" id="WP_188465216.1">
    <property type="nucleotide sequence ID" value="NZ_BMFQ01000003.1"/>
</dbReference>
<sequence length="221" mass="25187">MYNLLKTGLILLLITYNIHSVAQTKSVLFYKDGTTQTGYVTFKKKEIKFQELRKDKKVKIKYEHLDSISGYVNPRSKRKDLKPKMAYIFPTGKNDNNFQLYDLVKDGKVNLYKLSNYGDYSFVWSPTSAALGMAPIPMKTKTAIIYGVKRDKETFVILLGNKDTSVSFITIADSFKTQGSEYFSDCTVLATKIKEGEKGFSKEDIKDVVDFYNSECSESID</sequence>
<dbReference type="Proteomes" id="UP000625976">
    <property type="component" value="Unassembled WGS sequence"/>
</dbReference>